<proteinExistence type="predicted"/>
<dbReference type="GO" id="GO:0006313">
    <property type="term" value="P:DNA transposition"/>
    <property type="evidence" value="ECO:0007669"/>
    <property type="project" value="InterPro"/>
</dbReference>
<dbReference type="AlphaFoldDB" id="A0A1F7WEV7"/>
<accession>A0A1F7WEV7</accession>
<evidence type="ECO:0000313" key="3">
    <source>
        <dbReference type="Proteomes" id="UP000176988"/>
    </source>
</evidence>
<dbReference type="NCBIfam" id="NF033573">
    <property type="entry name" value="transpos_IS200"/>
    <property type="match status" value="1"/>
</dbReference>
<dbReference type="PANTHER" id="PTHR33360:SF2">
    <property type="entry name" value="TRANSPOSASE FOR INSERTION SEQUENCE ELEMENT IS200"/>
    <property type="match status" value="1"/>
</dbReference>
<dbReference type="EMBL" id="MGFG01000029">
    <property type="protein sequence ID" value="OGM00585.1"/>
    <property type="molecule type" value="Genomic_DNA"/>
</dbReference>
<dbReference type="GO" id="GO:0004803">
    <property type="term" value="F:transposase activity"/>
    <property type="evidence" value="ECO:0007669"/>
    <property type="project" value="InterPro"/>
</dbReference>
<gene>
    <name evidence="2" type="ORF">A2480_04555</name>
</gene>
<dbReference type="Proteomes" id="UP000176988">
    <property type="component" value="Unassembled WGS sequence"/>
</dbReference>
<dbReference type="STRING" id="1802424.A2480_04555"/>
<dbReference type="Pfam" id="PF01797">
    <property type="entry name" value="Y1_Tnp"/>
    <property type="match status" value="1"/>
</dbReference>
<dbReference type="InterPro" id="IPR036515">
    <property type="entry name" value="Transposase_17_sf"/>
</dbReference>
<evidence type="ECO:0000259" key="1">
    <source>
        <dbReference type="SMART" id="SM01321"/>
    </source>
</evidence>
<sequence length="143" mass="16662">MEFKRLSNCVYHCEYHLVLVSKYRRKIFNEGIFAYFEIKLNEIRKHYPLIECKTVNHDKDHVHFLISVPPTMSVGSAVRIIKSNTARALKQKFPFLKELYWGTDGIWSDGYFATTVGINEQMIKQYIEQQGQEDTGQAKLALG</sequence>
<organism evidence="2 3">
    <name type="scientific">Candidatus Uhrbacteria bacterium RIFOXYC2_FULL_47_19</name>
    <dbReference type="NCBI Taxonomy" id="1802424"/>
    <lineage>
        <taxon>Bacteria</taxon>
        <taxon>Candidatus Uhriibacteriota</taxon>
    </lineage>
</organism>
<dbReference type="Gene3D" id="3.30.70.1290">
    <property type="entry name" value="Transposase IS200-like"/>
    <property type="match status" value="1"/>
</dbReference>
<dbReference type="SUPFAM" id="SSF143422">
    <property type="entry name" value="Transposase IS200-like"/>
    <property type="match status" value="1"/>
</dbReference>
<dbReference type="PANTHER" id="PTHR33360">
    <property type="entry name" value="TRANSPOSASE FOR INSERTION SEQUENCE ELEMENT IS200"/>
    <property type="match status" value="1"/>
</dbReference>
<dbReference type="GO" id="GO:0003677">
    <property type="term" value="F:DNA binding"/>
    <property type="evidence" value="ECO:0007669"/>
    <property type="project" value="InterPro"/>
</dbReference>
<name>A0A1F7WEV7_9BACT</name>
<dbReference type="SMART" id="SM01321">
    <property type="entry name" value="Y1_Tnp"/>
    <property type="match status" value="1"/>
</dbReference>
<dbReference type="InterPro" id="IPR002686">
    <property type="entry name" value="Transposase_17"/>
</dbReference>
<evidence type="ECO:0000313" key="2">
    <source>
        <dbReference type="EMBL" id="OGM00585.1"/>
    </source>
</evidence>
<feature type="domain" description="Transposase IS200-like" evidence="1">
    <location>
        <begin position="10"/>
        <end position="130"/>
    </location>
</feature>
<comment type="caution">
    <text evidence="2">The sequence shown here is derived from an EMBL/GenBank/DDBJ whole genome shotgun (WGS) entry which is preliminary data.</text>
</comment>
<protein>
    <recommendedName>
        <fullName evidence="1">Transposase IS200-like domain-containing protein</fullName>
    </recommendedName>
</protein>
<reference evidence="2 3" key="1">
    <citation type="journal article" date="2016" name="Nat. Commun.">
        <title>Thousands of microbial genomes shed light on interconnected biogeochemical processes in an aquifer system.</title>
        <authorList>
            <person name="Anantharaman K."/>
            <person name="Brown C.T."/>
            <person name="Hug L.A."/>
            <person name="Sharon I."/>
            <person name="Castelle C.J."/>
            <person name="Probst A.J."/>
            <person name="Thomas B.C."/>
            <person name="Singh A."/>
            <person name="Wilkins M.J."/>
            <person name="Karaoz U."/>
            <person name="Brodie E.L."/>
            <person name="Williams K.H."/>
            <person name="Hubbard S.S."/>
            <person name="Banfield J.F."/>
        </authorList>
    </citation>
    <scope>NUCLEOTIDE SEQUENCE [LARGE SCALE GENOMIC DNA]</scope>
</reference>